<dbReference type="RefSeq" id="YP_009594058.1">
    <property type="nucleotide sequence ID" value="NC_041872.1"/>
</dbReference>
<dbReference type="EMBL" id="KT876724">
    <property type="protein sequence ID" value="ALN97115.1"/>
    <property type="molecule type" value="Genomic_DNA"/>
</dbReference>
<proteinExistence type="predicted"/>
<protein>
    <submittedName>
        <fullName evidence="1">Uncharacterized protein</fullName>
    </submittedName>
</protein>
<organism evidence="1 2">
    <name type="scientific">Flavobacterium phage FpV4</name>
    <dbReference type="NCBI Taxonomy" id="1740108"/>
    <lineage>
        <taxon>Viruses</taxon>
        <taxon>Duplodnaviria</taxon>
        <taxon>Heunggongvirae</taxon>
        <taxon>Uroviricota</taxon>
        <taxon>Caudoviricetes</taxon>
        <taxon>Fipvunavirus</taxon>
        <taxon>Fipvunavirus Fpv4</taxon>
    </lineage>
</organism>
<name>A0A141HR04_9CAUD</name>
<sequence>MFYKKIHRLPIYDSHLFQVIVGDETDKINKAINQNQEDYFASCWRNSHGPRRLKCITIVLDPTDKNNLITAGIIAHECIHAKNMLFEKIGFKPKVDNDEAEAYFMEYLVNYVTDFVNKVREKEATLKDKKDGDTRE</sequence>
<dbReference type="Proteomes" id="UP000221857">
    <property type="component" value="Segment"/>
</dbReference>
<keyword evidence="2" id="KW-1185">Reference proteome</keyword>
<evidence type="ECO:0000313" key="2">
    <source>
        <dbReference type="Proteomes" id="UP000221857"/>
    </source>
</evidence>
<reference evidence="1 2" key="1">
    <citation type="journal article" date="2016" name="PLoS ONE">
        <title>Comparative Genome Analysis Provides Insights into the Pathogenicity of Flavobacterium psychrophilum.</title>
        <authorList>
            <person name="Castillo D."/>
            <person name="Christiansen R.H."/>
            <person name="Dalsgaard I."/>
            <person name="Madsen L."/>
            <person name="Espejo R."/>
            <person name="Middelboe M."/>
        </authorList>
    </citation>
    <scope>NUCLEOTIDE SEQUENCE [LARGE SCALE GENOMIC DNA]</scope>
</reference>
<accession>A0A141HR04</accession>
<dbReference type="GeneID" id="40069575"/>
<dbReference type="KEGG" id="vg:40069575"/>
<evidence type="ECO:0000313" key="1">
    <source>
        <dbReference type="EMBL" id="ALN97115.1"/>
    </source>
</evidence>